<dbReference type="EMBL" id="JNBR01001270">
    <property type="protein sequence ID" value="OQR88487.1"/>
    <property type="molecule type" value="Genomic_DNA"/>
</dbReference>
<evidence type="ECO:0000313" key="2">
    <source>
        <dbReference type="Proteomes" id="UP000243579"/>
    </source>
</evidence>
<proteinExistence type="predicted"/>
<comment type="caution">
    <text evidence="1">The sequence shown here is derived from an EMBL/GenBank/DDBJ whole genome shotgun (WGS) entry which is preliminary data.</text>
</comment>
<accession>A0A1V9YS29</accession>
<dbReference type="Proteomes" id="UP000243579">
    <property type="component" value="Unassembled WGS sequence"/>
</dbReference>
<protein>
    <submittedName>
        <fullName evidence="1">Uncharacterized protein</fullName>
    </submittedName>
</protein>
<feature type="non-terminal residue" evidence="1">
    <location>
        <position position="283"/>
    </location>
</feature>
<sequence length="283" mass="29891">MTTVLLANGTLVGPLDAGLAATTALLGPFGSIDMWYQRPPASLQELIREATRTLGSALQSSIECQAKFTSIMTSGTESIVPVPWLNVTVSTIGGSLLCPSVAASALALSMISLATHDSCSTTAYASTVNKDAMVLALAALFSPGVDASLICSMVLANRASCLDYVGKSMMFATTHLAVDTEMLTTAATDMVAANVSFVQYVTDGSHPAWVAAVPALDVAAVPFFNWIYAYDWVLGHREVIRFVGDKSTVTILTTFNHYTSQATDANMLPTTMASYARACVMYI</sequence>
<reference evidence="1 2" key="1">
    <citation type="journal article" date="2014" name="Genome Biol. Evol.">
        <title>The secreted proteins of Achlya hypogyna and Thraustotheca clavata identify the ancestral oomycete secretome and reveal gene acquisitions by horizontal gene transfer.</title>
        <authorList>
            <person name="Misner I."/>
            <person name="Blouin N."/>
            <person name="Leonard G."/>
            <person name="Richards T.A."/>
            <person name="Lane C.E."/>
        </authorList>
    </citation>
    <scope>NUCLEOTIDE SEQUENCE [LARGE SCALE GENOMIC DNA]</scope>
    <source>
        <strain evidence="1 2">ATCC 48635</strain>
    </source>
</reference>
<gene>
    <name evidence="1" type="ORF">ACHHYP_06790</name>
</gene>
<dbReference type="AlphaFoldDB" id="A0A1V9YS29"/>
<name>A0A1V9YS29_ACHHY</name>
<evidence type="ECO:0000313" key="1">
    <source>
        <dbReference type="EMBL" id="OQR88487.1"/>
    </source>
</evidence>
<keyword evidence="2" id="KW-1185">Reference proteome</keyword>
<organism evidence="1 2">
    <name type="scientific">Achlya hypogyna</name>
    <name type="common">Oomycete</name>
    <name type="synonym">Protoachlya hypogyna</name>
    <dbReference type="NCBI Taxonomy" id="1202772"/>
    <lineage>
        <taxon>Eukaryota</taxon>
        <taxon>Sar</taxon>
        <taxon>Stramenopiles</taxon>
        <taxon>Oomycota</taxon>
        <taxon>Saprolegniomycetes</taxon>
        <taxon>Saprolegniales</taxon>
        <taxon>Achlyaceae</taxon>
        <taxon>Achlya</taxon>
    </lineage>
</organism>